<dbReference type="AlphaFoldDB" id="A0A143PR91"/>
<evidence type="ECO:0000313" key="1">
    <source>
        <dbReference type="EMBL" id="AMY10673.1"/>
    </source>
</evidence>
<dbReference type="Proteomes" id="UP000076079">
    <property type="component" value="Chromosome"/>
</dbReference>
<evidence type="ECO:0000313" key="2">
    <source>
        <dbReference type="Proteomes" id="UP000076079"/>
    </source>
</evidence>
<name>A0A143PR91_LUTPR</name>
<gene>
    <name evidence="1" type="ORF">LuPra_03912</name>
</gene>
<proteinExistence type="predicted"/>
<dbReference type="EMBL" id="CP015136">
    <property type="protein sequence ID" value="AMY10673.1"/>
    <property type="molecule type" value="Genomic_DNA"/>
</dbReference>
<sequence length="243" mass="26757">MTALPSGAHRVRQPRHLLFPGISILAVCLSGLDLSHRFAPSEAEAAQHLGMSRAWLKKARTARFRAAIDGPPFVKASARRVVYRRRDLEDWVQAHVCRQHETTVRRGAASGLAPLMHPRTRAGYPDQKIAFHDIRSSGVVARSYGASALASSVERLRQIPVGHRAFPALGTARLMPIPTAALGAGCGERRHTACSDVSCETPSSRSIRRHASDRWCRPRAWCRRSGPPAARGRSRAQPRELPH</sequence>
<evidence type="ECO:0008006" key="3">
    <source>
        <dbReference type="Google" id="ProtNLM"/>
    </source>
</evidence>
<dbReference type="KEGG" id="abac:LuPra_03912"/>
<organism evidence="1 2">
    <name type="scientific">Luteitalea pratensis</name>
    <dbReference type="NCBI Taxonomy" id="1855912"/>
    <lineage>
        <taxon>Bacteria</taxon>
        <taxon>Pseudomonadati</taxon>
        <taxon>Acidobacteriota</taxon>
        <taxon>Vicinamibacteria</taxon>
        <taxon>Vicinamibacterales</taxon>
        <taxon>Vicinamibacteraceae</taxon>
        <taxon>Luteitalea</taxon>
    </lineage>
</organism>
<protein>
    <recommendedName>
        <fullName evidence="3">Helix-turn-helix domain protein</fullName>
    </recommendedName>
</protein>
<accession>A0A143PR91</accession>
<keyword evidence="2" id="KW-1185">Reference proteome</keyword>
<reference evidence="2" key="2">
    <citation type="submission" date="2016-04" db="EMBL/GenBank/DDBJ databases">
        <title>First Complete Genome Sequence of a Subdivision 6 Acidobacterium.</title>
        <authorList>
            <person name="Huang S."/>
            <person name="Vieira S."/>
            <person name="Bunk B."/>
            <person name="Riedel T."/>
            <person name="Sproeer C."/>
            <person name="Overmann J."/>
        </authorList>
    </citation>
    <scope>NUCLEOTIDE SEQUENCE [LARGE SCALE GENOMIC DNA]</scope>
    <source>
        <strain evidence="2">DSM 100886 HEG_-6_39</strain>
    </source>
</reference>
<reference evidence="1 2" key="1">
    <citation type="journal article" date="2016" name="Genome Announc.">
        <title>First Complete Genome Sequence of a Subdivision 6 Acidobacterium Strain.</title>
        <authorList>
            <person name="Huang S."/>
            <person name="Vieira S."/>
            <person name="Bunk B."/>
            <person name="Riedel T."/>
            <person name="Sproer C."/>
            <person name="Overmann J."/>
        </authorList>
    </citation>
    <scope>NUCLEOTIDE SEQUENCE [LARGE SCALE GENOMIC DNA]</scope>
    <source>
        <strain evidence="2">DSM 100886 HEG_-6_39</strain>
    </source>
</reference>